<sequence>MCAPRHLTRNTEASEKRQRPGSRPVDSPAPDDPEKAFSRPLLGEPRSFFHFYISEEEQQPPRKWSVPRGGEPGDRRLPDSRGFGGTGSLATEREAAARGGEEESGEAGLRPIGRAGGGGAATGEPTSDEEEEDMCHFDIPNFVNSESPSSSLLGCDDLLICRSSLPLDGRSQTREAHSTVA</sequence>
<keyword evidence="3" id="KW-1185">Reference proteome</keyword>
<dbReference type="Proteomes" id="UP001148018">
    <property type="component" value="Unassembled WGS sequence"/>
</dbReference>
<dbReference type="AlphaFoldDB" id="A0A9Q0IQJ6"/>
<evidence type="ECO:0000256" key="1">
    <source>
        <dbReference type="SAM" id="MobiDB-lite"/>
    </source>
</evidence>
<dbReference type="OrthoDB" id="9904651at2759"/>
<feature type="compositionally biased region" description="Basic and acidic residues" evidence="1">
    <location>
        <begin position="91"/>
        <end position="101"/>
    </location>
</feature>
<evidence type="ECO:0000313" key="2">
    <source>
        <dbReference type="EMBL" id="KAJ3606733.1"/>
    </source>
</evidence>
<dbReference type="EMBL" id="JANIIK010000042">
    <property type="protein sequence ID" value="KAJ3606733.1"/>
    <property type="molecule type" value="Genomic_DNA"/>
</dbReference>
<proteinExistence type="predicted"/>
<accession>A0A9Q0IQJ6</accession>
<reference evidence="2" key="1">
    <citation type="submission" date="2022-07" db="EMBL/GenBank/DDBJ databases">
        <title>Chromosome-level genome of Muraenolepis orangiensis.</title>
        <authorList>
            <person name="Kim J."/>
        </authorList>
    </citation>
    <scope>NUCLEOTIDE SEQUENCE</scope>
    <source>
        <strain evidence="2">KU_S4_2022</strain>
        <tissue evidence="2">Muscle</tissue>
    </source>
</reference>
<name>A0A9Q0IQJ6_9TELE</name>
<protein>
    <submittedName>
        <fullName evidence="2">Uncharacterized protein</fullName>
    </submittedName>
</protein>
<comment type="caution">
    <text evidence="2">The sequence shown here is derived from an EMBL/GenBank/DDBJ whole genome shotgun (WGS) entry which is preliminary data.</text>
</comment>
<feature type="region of interest" description="Disordered" evidence="1">
    <location>
        <begin position="1"/>
        <end position="150"/>
    </location>
</feature>
<evidence type="ECO:0000313" key="3">
    <source>
        <dbReference type="Proteomes" id="UP001148018"/>
    </source>
</evidence>
<organism evidence="2 3">
    <name type="scientific">Muraenolepis orangiensis</name>
    <name type="common">Patagonian moray cod</name>
    <dbReference type="NCBI Taxonomy" id="630683"/>
    <lineage>
        <taxon>Eukaryota</taxon>
        <taxon>Metazoa</taxon>
        <taxon>Chordata</taxon>
        <taxon>Craniata</taxon>
        <taxon>Vertebrata</taxon>
        <taxon>Euteleostomi</taxon>
        <taxon>Actinopterygii</taxon>
        <taxon>Neopterygii</taxon>
        <taxon>Teleostei</taxon>
        <taxon>Neoteleostei</taxon>
        <taxon>Acanthomorphata</taxon>
        <taxon>Zeiogadaria</taxon>
        <taxon>Gadariae</taxon>
        <taxon>Gadiformes</taxon>
        <taxon>Muraenolepidoidei</taxon>
        <taxon>Muraenolepididae</taxon>
        <taxon>Muraenolepis</taxon>
    </lineage>
</organism>
<gene>
    <name evidence="2" type="ORF">NHX12_026252</name>
</gene>